<comment type="similarity">
    <text evidence="1 4">Belongs to the bacterial solute-binding protein 9 family.</text>
</comment>
<dbReference type="CDD" id="cd01017">
    <property type="entry name" value="AdcA"/>
    <property type="match status" value="1"/>
</dbReference>
<keyword evidence="2 4" id="KW-0813">Transport</keyword>
<evidence type="ECO:0000256" key="1">
    <source>
        <dbReference type="ARBA" id="ARBA00011028"/>
    </source>
</evidence>
<dbReference type="GO" id="GO:0046872">
    <property type="term" value="F:metal ion binding"/>
    <property type="evidence" value="ECO:0007669"/>
    <property type="project" value="InterPro"/>
</dbReference>
<dbReference type="InterPro" id="IPR006129">
    <property type="entry name" value="AdhesinB"/>
</dbReference>
<dbReference type="RefSeq" id="WP_213118430.1">
    <property type="nucleotide sequence ID" value="NZ_JAGYPF010000003.1"/>
</dbReference>
<dbReference type="PROSITE" id="PS51257">
    <property type="entry name" value="PROKAR_LIPOPROTEIN"/>
    <property type="match status" value="1"/>
</dbReference>
<evidence type="ECO:0000256" key="2">
    <source>
        <dbReference type="ARBA" id="ARBA00022448"/>
    </source>
</evidence>
<dbReference type="PRINTS" id="PR00690">
    <property type="entry name" value="ADHESNFAMILY"/>
</dbReference>
<dbReference type="EMBL" id="JAGYPF010000003">
    <property type="protein sequence ID" value="MBS4213918.1"/>
    <property type="molecule type" value="Genomic_DNA"/>
</dbReference>
<dbReference type="InterPro" id="IPR006128">
    <property type="entry name" value="Lipoprotein_PsaA-like"/>
</dbReference>
<evidence type="ECO:0000313" key="7">
    <source>
        <dbReference type="EMBL" id="MBS4213918.1"/>
    </source>
</evidence>
<accession>A0A942U7W8</accession>
<comment type="caution">
    <text evidence="7">The sequence shown here is derived from an EMBL/GenBank/DDBJ whole genome shotgun (WGS) entry which is preliminary data.</text>
</comment>
<dbReference type="InterPro" id="IPR050492">
    <property type="entry name" value="Bact_metal-bind_prot9"/>
</dbReference>
<dbReference type="PANTHER" id="PTHR42953">
    <property type="entry name" value="HIGH-AFFINITY ZINC UPTAKE SYSTEM PROTEIN ZNUA-RELATED"/>
    <property type="match status" value="1"/>
</dbReference>
<keyword evidence="8" id="KW-1185">Reference proteome</keyword>
<keyword evidence="3 6" id="KW-0732">Signal</keyword>
<dbReference type="PRINTS" id="PR00691">
    <property type="entry name" value="ADHESINB"/>
</dbReference>
<evidence type="ECO:0000256" key="3">
    <source>
        <dbReference type="ARBA" id="ARBA00022729"/>
    </source>
</evidence>
<gene>
    <name evidence="7" type="ORF">KHA99_15780</name>
</gene>
<organism evidence="7 8">
    <name type="scientific">Neobacillus rhizophilus</name>
    <dbReference type="NCBI Taxonomy" id="2833579"/>
    <lineage>
        <taxon>Bacteria</taxon>
        <taxon>Bacillati</taxon>
        <taxon>Bacillota</taxon>
        <taxon>Bacilli</taxon>
        <taxon>Bacillales</taxon>
        <taxon>Bacillaceae</taxon>
        <taxon>Neobacillus</taxon>
    </lineage>
</organism>
<dbReference type="GO" id="GO:0007155">
    <property type="term" value="P:cell adhesion"/>
    <property type="evidence" value="ECO:0007669"/>
    <property type="project" value="InterPro"/>
</dbReference>
<dbReference type="Proteomes" id="UP000679749">
    <property type="component" value="Unassembled WGS sequence"/>
</dbReference>
<dbReference type="Pfam" id="PF01297">
    <property type="entry name" value="ZnuA"/>
    <property type="match status" value="1"/>
</dbReference>
<evidence type="ECO:0000313" key="8">
    <source>
        <dbReference type="Proteomes" id="UP000679749"/>
    </source>
</evidence>
<feature type="chain" id="PRO_5037303982" evidence="6">
    <location>
        <begin position="22"/>
        <end position="314"/>
    </location>
</feature>
<evidence type="ECO:0000256" key="4">
    <source>
        <dbReference type="RuleBase" id="RU003512"/>
    </source>
</evidence>
<feature type="coiled-coil region" evidence="5">
    <location>
        <begin position="173"/>
        <end position="200"/>
    </location>
</feature>
<protein>
    <submittedName>
        <fullName evidence="7">Zinc ABC transporter substrate-binding protein</fullName>
    </submittedName>
</protein>
<reference evidence="7" key="1">
    <citation type="submission" date="2021-05" db="EMBL/GenBank/DDBJ databases">
        <title>Novel Bacillus species.</title>
        <authorList>
            <person name="Liu G."/>
        </authorList>
    </citation>
    <scope>NUCLEOTIDE SEQUENCE</scope>
    <source>
        <strain evidence="7">FJAT-49825</strain>
    </source>
</reference>
<dbReference type="GO" id="GO:0030001">
    <property type="term" value="P:metal ion transport"/>
    <property type="evidence" value="ECO:0007669"/>
    <property type="project" value="InterPro"/>
</dbReference>
<dbReference type="PANTHER" id="PTHR42953:SF3">
    <property type="entry name" value="HIGH-AFFINITY ZINC UPTAKE SYSTEM PROTEIN ZNUA"/>
    <property type="match status" value="1"/>
</dbReference>
<proteinExistence type="inferred from homology"/>
<feature type="signal peptide" evidence="6">
    <location>
        <begin position="1"/>
        <end position="21"/>
    </location>
</feature>
<evidence type="ECO:0000256" key="6">
    <source>
        <dbReference type="SAM" id="SignalP"/>
    </source>
</evidence>
<dbReference type="SUPFAM" id="SSF53807">
    <property type="entry name" value="Helical backbone' metal receptor"/>
    <property type="match status" value="1"/>
</dbReference>
<keyword evidence="5" id="KW-0175">Coiled coil</keyword>
<name>A0A942U7W8_9BACI</name>
<sequence length="314" mass="34857">MKRLIGLVIILLLMVSGCSKAASTKSEKQSDGAKKLKIVTTFYPIYYFAQKVAGNSANVELLIPNGVEPHDWDPTTKDMMKIQDADVFIYNSHYFETWTEKVLKSIDASKLKVVEASDGIELMDALEAGEEADHDHSEHSSSKDPHVWLSPVLAQQEVDTIAKALGEVDPNNKDQYEKNAADLNSQLAKLDREFKENIDQAKNKEFVTQHAAFGYLAKQYGLTQIPIAGLSPDVEPTLGKLAELTDLTKKKNIKIIYFEELTSSKVADTLAKEIGAETAVLNPLEGLTKEEQKQGLDYIGVMKKNLETLKLSIK</sequence>
<evidence type="ECO:0000256" key="5">
    <source>
        <dbReference type="SAM" id="Coils"/>
    </source>
</evidence>
<dbReference type="InterPro" id="IPR006127">
    <property type="entry name" value="ZnuA-like"/>
</dbReference>
<dbReference type="AlphaFoldDB" id="A0A942U7W8"/>
<dbReference type="Gene3D" id="3.40.50.1980">
    <property type="entry name" value="Nitrogenase molybdenum iron protein domain"/>
    <property type="match status" value="2"/>
</dbReference>